<sequence>MSTVARVVRRLVVHEFVLVGCLPRWLARRGPHGLEPGDRAFGYTGAQSAMFWIMLTVSIVETVALALIIPWPLVHLVLLVLGIWGTLFAVEFQLSCVTRPHLVGADGSLRLRYGALVDIPLPAPLVREVRVNRRFREGGLLRLDAGSGTADLAVAGQTSLTVELSAPVTFRRPLGREATARVIHCHADDAAAFAAHWRAARGEA</sequence>
<keyword evidence="1" id="KW-0812">Transmembrane</keyword>
<evidence type="ECO:0000313" key="2">
    <source>
        <dbReference type="EMBL" id="TNM30244.1"/>
    </source>
</evidence>
<dbReference type="OrthoDB" id="4337641at2"/>
<dbReference type="AlphaFoldDB" id="A0A5C4V2U7"/>
<dbReference type="Proteomes" id="UP000311713">
    <property type="component" value="Unassembled WGS sequence"/>
</dbReference>
<evidence type="ECO:0000313" key="3">
    <source>
        <dbReference type="Proteomes" id="UP000311713"/>
    </source>
</evidence>
<feature type="transmembrane region" description="Helical" evidence="1">
    <location>
        <begin position="75"/>
        <end position="94"/>
    </location>
</feature>
<gene>
    <name evidence="2" type="ORF">FH715_12860</name>
</gene>
<evidence type="ECO:0000256" key="1">
    <source>
        <dbReference type="SAM" id="Phobius"/>
    </source>
</evidence>
<feature type="transmembrane region" description="Helical" evidence="1">
    <location>
        <begin position="49"/>
        <end position="69"/>
    </location>
</feature>
<keyword evidence="1" id="KW-0472">Membrane</keyword>
<accession>A0A5C4V2U7</accession>
<reference evidence="2 3" key="1">
    <citation type="submission" date="2019-06" db="EMBL/GenBank/DDBJ databases">
        <title>Draft genome of Streptomyces sedi sp. JCM16909.</title>
        <authorList>
            <person name="Klykleung N."/>
            <person name="Tanasupawat S."/>
            <person name="Kudo T."/>
            <person name="Yuki M."/>
            <person name="Ohkuma M."/>
        </authorList>
    </citation>
    <scope>NUCLEOTIDE SEQUENCE [LARGE SCALE GENOMIC DNA]</scope>
    <source>
        <strain evidence="2 3">JCM 16909</strain>
    </source>
</reference>
<dbReference type="EMBL" id="VDGT01000008">
    <property type="protein sequence ID" value="TNM30244.1"/>
    <property type="molecule type" value="Genomic_DNA"/>
</dbReference>
<comment type="caution">
    <text evidence="2">The sequence shown here is derived from an EMBL/GenBank/DDBJ whole genome shotgun (WGS) entry which is preliminary data.</text>
</comment>
<organism evidence="2 3">
    <name type="scientific">Streptomyces sedi</name>
    <dbReference type="NCBI Taxonomy" id="555059"/>
    <lineage>
        <taxon>Bacteria</taxon>
        <taxon>Bacillati</taxon>
        <taxon>Actinomycetota</taxon>
        <taxon>Actinomycetes</taxon>
        <taxon>Kitasatosporales</taxon>
        <taxon>Streptomycetaceae</taxon>
        <taxon>Streptomyces</taxon>
    </lineage>
</organism>
<proteinExistence type="predicted"/>
<dbReference type="RefSeq" id="WP_139644619.1">
    <property type="nucleotide sequence ID" value="NZ_BAAAZS010000034.1"/>
</dbReference>
<protein>
    <submittedName>
        <fullName evidence="2">Uncharacterized protein</fullName>
    </submittedName>
</protein>
<keyword evidence="1" id="KW-1133">Transmembrane helix</keyword>
<name>A0A5C4V2U7_9ACTN</name>
<keyword evidence="3" id="KW-1185">Reference proteome</keyword>